<dbReference type="SUPFAM" id="SSF52096">
    <property type="entry name" value="ClpP/crotonase"/>
    <property type="match status" value="1"/>
</dbReference>
<evidence type="ECO:0000313" key="3">
    <source>
        <dbReference type="EMBL" id="MEN3324572.1"/>
    </source>
</evidence>
<dbReference type="Proteomes" id="UP001416393">
    <property type="component" value="Unassembled WGS sequence"/>
</dbReference>
<dbReference type="InterPro" id="IPR005151">
    <property type="entry name" value="Tail-specific_protease"/>
</dbReference>
<dbReference type="Gene3D" id="3.90.226.10">
    <property type="entry name" value="2-enoyl-CoA Hydratase, Chain A, domain 1"/>
    <property type="match status" value="1"/>
</dbReference>
<protein>
    <submittedName>
        <fullName evidence="3">S41 family peptidase</fullName>
    </submittedName>
</protein>
<comment type="caution">
    <text evidence="3">The sequence shown here is derived from an EMBL/GenBank/DDBJ whole genome shotgun (WGS) entry which is preliminary data.</text>
</comment>
<name>A0ABV0AEB4_9FLAO</name>
<dbReference type="PANTHER" id="PTHR32060">
    <property type="entry name" value="TAIL-SPECIFIC PROTEASE"/>
    <property type="match status" value="1"/>
</dbReference>
<dbReference type="PANTHER" id="PTHR32060:SF30">
    <property type="entry name" value="CARBOXY-TERMINAL PROCESSING PROTEASE CTPA"/>
    <property type="match status" value="1"/>
</dbReference>
<keyword evidence="1" id="KW-0472">Membrane</keyword>
<dbReference type="SMART" id="SM00245">
    <property type="entry name" value="TSPc"/>
    <property type="match status" value="1"/>
</dbReference>
<evidence type="ECO:0000313" key="4">
    <source>
        <dbReference type="Proteomes" id="UP001416393"/>
    </source>
</evidence>
<feature type="domain" description="Tail specific protease" evidence="2">
    <location>
        <begin position="314"/>
        <end position="501"/>
    </location>
</feature>
<keyword evidence="4" id="KW-1185">Reference proteome</keyword>
<evidence type="ECO:0000259" key="2">
    <source>
        <dbReference type="SMART" id="SM00245"/>
    </source>
</evidence>
<gene>
    <name evidence="3" type="ORF">VP395_12595</name>
</gene>
<dbReference type="RefSeq" id="WP_346242373.1">
    <property type="nucleotide sequence ID" value="NZ_JAZHYP010000006.1"/>
</dbReference>
<evidence type="ECO:0000256" key="1">
    <source>
        <dbReference type="SAM" id="Phobius"/>
    </source>
</evidence>
<dbReference type="Pfam" id="PF03572">
    <property type="entry name" value="Peptidase_S41"/>
    <property type="match status" value="1"/>
</dbReference>
<sequence>MNKIIVFVLMCFWSCASVKKYNEQITRLHAVEDLKTDVDKVYRQLKKNHPKLYQYTPKEVLDYKFDSLKTSITTPINSREFYKKLAPVVAQVKQGHISVGLANMHFTKKERKKLKKEKFEFYDLDFEYLNDKLWVSNTKGEYSTLIGSEVVKIDNEKADDLLNIYKTRFSSDGYNKTLYNKYVGKGFSALYYKDKGFKDSLSVTFKLNDSLFNKTFKRVEKEKKKDSIALDSLKPAEIVKLTPLEKKELRKAAKVKRQFKRKHGFINKAEGYTRNFKFLEADSMVAYMNIKSFSNGNYKKFYKESFEMLDSLKTKSLVLDLRDNGGGRIAEIDYLYAYLTNQNYNLVEESEVNTRLPYFKYLMSNTMPFVVKVSTVIVSPIIIVQNLIKTKRKDDKIYYKLRFSKEKEPHPLNYKGQLYVIINGSSFSASSLLSTHLKANKRAVFVGEETGGAYNGCVAGIYKVYEMPTSKLKIRMGLMQIEAPQKQTPDGYGIKPDVEIVPSIEDRKQHRDPELDWILNGTNTNEKLVE</sequence>
<keyword evidence="1" id="KW-1133">Transmembrane helix</keyword>
<accession>A0ABV0AEB4</accession>
<organism evidence="3 4">
    <name type="scientific">Mariniflexile soesokkakense</name>
    <dbReference type="NCBI Taxonomy" id="1343160"/>
    <lineage>
        <taxon>Bacteria</taxon>
        <taxon>Pseudomonadati</taxon>
        <taxon>Bacteroidota</taxon>
        <taxon>Flavobacteriia</taxon>
        <taxon>Flavobacteriales</taxon>
        <taxon>Flavobacteriaceae</taxon>
        <taxon>Mariniflexile</taxon>
    </lineage>
</organism>
<reference evidence="3 4" key="1">
    <citation type="submission" date="2024-01" db="EMBL/GenBank/DDBJ databases">
        <title>Mariniflexile litorale sp. nov., isolated from the shallow sediments of the Sea of Japan.</title>
        <authorList>
            <person name="Romanenko L."/>
            <person name="Bystritskaya E."/>
            <person name="Isaeva M."/>
        </authorList>
    </citation>
    <scope>NUCLEOTIDE SEQUENCE [LARGE SCALE GENOMIC DNA]</scope>
    <source>
        <strain evidence="3 4">KCTC 32427</strain>
    </source>
</reference>
<keyword evidence="1" id="KW-0812">Transmembrane</keyword>
<proteinExistence type="predicted"/>
<dbReference type="EMBL" id="JAZHYP010000006">
    <property type="protein sequence ID" value="MEN3324572.1"/>
    <property type="molecule type" value="Genomic_DNA"/>
</dbReference>
<dbReference type="InterPro" id="IPR029045">
    <property type="entry name" value="ClpP/crotonase-like_dom_sf"/>
</dbReference>
<feature type="transmembrane region" description="Helical" evidence="1">
    <location>
        <begin position="369"/>
        <end position="388"/>
    </location>
</feature>